<protein>
    <submittedName>
        <fullName evidence="5">Di-copper centre-containing protein</fullName>
    </submittedName>
</protein>
<evidence type="ECO:0000256" key="1">
    <source>
        <dbReference type="ARBA" id="ARBA00022723"/>
    </source>
</evidence>
<evidence type="ECO:0000313" key="6">
    <source>
        <dbReference type="Proteomes" id="UP000240883"/>
    </source>
</evidence>
<dbReference type="PRINTS" id="PR00092">
    <property type="entry name" value="TYROSINASE"/>
</dbReference>
<feature type="chain" id="PRO_5015650034" evidence="2">
    <location>
        <begin position="26"/>
        <end position="404"/>
    </location>
</feature>
<evidence type="ECO:0000313" key="5">
    <source>
        <dbReference type="EMBL" id="PSN68742.1"/>
    </source>
</evidence>
<proteinExistence type="predicted"/>
<dbReference type="Pfam" id="PF00264">
    <property type="entry name" value="Tyrosinase"/>
    <property type="match status" value="1"/>
</dbReference>
<dbReference type="GO" id="GO:0046872">
    <property type="term" value="F:metal ion binding"/>
    <property type="evidence" value="ECO:0007669"/>
    <property type="project" value="UniProtKB-KW"/>
</dbReference>
<keyword evidence="6" id="KW-1185">Reference proteome</keyword>
<dbReference type="PANTHER" id="PTHR11474">
    <property type="entry name" value="TYROSINASE FAMILY MEMBER"/>
    <property type="match status" value="1"/>
</dbReference>
<sequence>MASKSRFTMKLLSVLLAGLFCTAQAVPFQPEAASNLESQQLLQSDQLVTESVLKLQEHISTHGLPNQNCTLENAAVRREWSALSTREKKDYISALQCLMTIPAKTPEAIASGARSRLDDFVVTHVHQSLSIHGTGNFLAWHRYYTWAFEQALRNECGYKGYQPYFNWPQWADDPAKSPLFDGSDTSLSGDGAFVPGRASMCVLDDLNCDMMLPPGSGGGCLTSGPLQNFTLNMGPLAPLQKGIQPNPEPSGLGYNPRCIIRDLNRNASAETNDDAVASLIRDSPDLHTFQNTFNGDTRNGKLGIHAAGHYLIGGDAGSDFFFSPADPTFFFHHAMSDRTWWAWQNFDLTTRQHTIDGTITMRNHPPSRNATLDDTIDLEEQLGLPVLPIRDLTSTMSGPFCYIY</sequence>
<evidence type="ECO:0000256" key="2">
    <source>
        <dbReference type="SAM" id="SignalP"/>
    </source>
</evidence>
<dbReference type="PROSITE" id="PS00497">
    <property type="entry name" value="TYROSINASE_1"/>
    <property type="match status" value="1"/>
</dbReference>
<evidence type="ECO:0000259" key="4">
    <source>
        <dbReference type="PROSITE" id="PS00498"/>
    </source>
</evidence>
<dbReference type="EMBL" id="KZ678133">
    <property type="protein sequence ID" value="PSN68742.1"/>
    <property type="molecule type" value="Genomic_DNA"/>
</dbReference>
<accession>A0A2T2NTG9</accession>
<dbReference type="InterPro" id="IPR050316">
    <property type="entry name" value="Tyrosinase/Hemocyanin"/>
</dbReference>
<keyword evidence="1" id="KW-0479">Metal-binding</keyword>
<feature type="signal peptide" evidence="2">
    <location>
        <begin position="1"/>
        <end position="25"/>
    </location>
</feature>
<dbReference type="Gene3D" id="1.10.1280.10">
    <property type="entry name" value="Di-copper center containing domain from catechol oxidase"/>
    <property type="match status" value="1"/>
</dbReference>
<feature type="domain" description="Tyrosinase copper-binding" evidence="4">
    <location>
        <begin position="326"/>
        <end position="337"/>
    </location>
</feature>
<dbReference type="InterPro" id="IPR008922">
    <property type="entry name" value="Di-copper_centre_dom_sf"/>
</dbReference>
<dbReference type="OrthoDB" id="6132182at2759"/>
<feature type="domain" description="Tyrosinase copper-binding" evidence="3">
    <location>
        <begin position="132"/>
        <end position="149"/>
    </location>
</feature>
<feature type="non-terminal residue" evidence="5">
    <location>
        <position position="404"/>
    </location>
</feature>
<dbReference type="InterPro" id="IPR002227">
    <property type="entry name" value="Tyrosinase_Cu-bd"/>
</dbReference>
<reference evidence="5 6" key="1">
    <citation type="journal article" date="2018" name="Front. Microbiol.">
        <title>Genome-Wide Analysis of Corynespora cassiicola Leaf Fall Disease Putative Effectors.</title>
        <authorList>
            <person name="Lopez D."/>
            <person name="Ribeiro S."/>
            <person name="Label P."/>
            <person name="Fumanal B."/>
            <person name="Venisse J.S."/>
            <person name="Kohler A."/>
            <person name="de Oliveira R.R."/>
            <person name="Labutti K."/>
            <person name="Lipzen A."/>
            <person name="Lail K."/>
            <person name="Bauer D."/>
            <person name="Ohm R.A."/>
            <person name="Barry K.W."/>
            <person name="Spatafora J."/>
            <person name="Grigoriev I.V."/>
            <person name="Martin F.M."/>
            <person name="Pujade-Renaud V."/>
        </authorList>
    </citation>
    <scope>NUCLEOTIDE SEQUENCE [LARGE SCALE GENOMIC DNA]</scope>
    <source>
        <strain evidence="5 6">Philippines</strain>
    </source>
</reference>
<evidence type="ECO:0000259" key="3">
    <source>
        <dbReference type="PROSITE" id="PS00497"/>
    </source>
</evidence>
<dbReference type="SUPFAM" id="SSF48056">
    <property type="entry name" value="Di-copper centre-containing domain"/>
    <property type="match status" value="1"/>
</dbReference>
<gene>
    <name evidence="5" type="ORF">BS50DRAFT_520835</name>
</gene>
<dbReference type="STRING" id="1448308.A0A2T2NTG9"/>
<dbReference type="PANTHER" id="PTHR11474:SF116">
    <property type="entry name" value="TYROSINASE"/>
    <property type="match status" value="1"/>
</dbReference>
<organism evidence="5 6">
    <name type="scientific">Corynespora cassiicola Philippines</name>
    <dbReference type="NCBI Taxonomy" id="1448308"/>
    <lineage>
        <taxon>Eukaryota</taxon>
        <taxon>Fungi</taxon>
        <taxon>Dikarya</taxon>
        <taxon>Ascomycota</taxon>
        <taxon>Pezizomycotina</taxon>
        <taxon>Dothideomycetes</taxon>
        <taxon>Pleosporomycetidae</taxon>
        <taxon>Pleosporales</taxon>
        <taxon>Corynesporascaceae</taxon>
        <taxon>Corynespora</taxon>
    </lineage>
</organism>
<dbReference type="AlphaFoldDB" id="A0A2T2NTG9"/>
<keyword evidence="2" id="KW-0732">Signal</keyword>
<dbReference type="GO" id="GO:0016491">
    <property type="term" value="F:oxidoreductase activity"/>
    <property type="evidence" value="ECO:0007669"/>
    <property type="project" value="InterPro"/>
</dbReference>
<dbReference type="Proteomes" id="UP000240883">
    <property type="component" value="Unassembled WGS sequence"/>
</dbReference>
<dbReference type="PROSITE" id="PS00498">
    <property type="entry name" value="TYROSINASE_2"/>
    <property type="match status" value="1"/>
</dbReference>
<name>A0A2T2NTG9_CORCC</name>